<accession>A0A368JGK1</accession>
<sequence>MTKPRIADFQDASRFHLVESFSVDDMKVFLLRELGLNPSAEKKPARLTVKSAISVLIMAGFGGIFGFLLAKSAVSVPWWHIPAAFAGLLLLLPIHEGIHALVFKALGAPEVGFGYSIKSLIVYAYAQRFVMTLRENALVAVMPFLVITTALVLAWIVWPSWGMIWGIVLLMHTLACIGDYVLVRYSIKNRHRTMFTYDDLDERRSYFYEQTDEPPILQ</sequence>
<dbReference type="EMBL" id="QOWE01000024">
    <property type="protein sequence ID" value="RCR66787.1"/>
    <property type="molecule type" value="Genomic_DNA"/>
</dbReference>
<keyword evidence="1" id="KW-0472">Membrane</keyword>
<dbReference type="Proteomes" id="UP000253383">
    <property type="component" value="Unassembled WGS sequence"/>
</dbReference>
<feature type="transmembrane region" description="Helical" evidence="1">
    <location>
        <begin position="164"/>
        <end position="183"/>
    </location>
</feature>
<dbReference type="OrthoDB" id="1119336at2"/>
<reference evidence="2 3" key="1">
    <citation type="submission" date="2018-07" db="EMBL/GenBank/DDBJ databases">
        <title>Genome analysis of Larkinella rosea.</title>
        <authorList>
            <person name="Zhou Z."/>
            <person name="Wang G."/>
        </authorList>
    </citation>
    <scope>NUCLEOTIDE SEQUENCE [LARGE SCALE GENOMIC DNA]</scope>
    <source>
        <strain evidence="3">zzj9</strain>
    </source>
</reference>
<dbReference type="AlphaFoldDB" id="A0A368JGK1"/>
<evidence type="ECO:0000313" key="3">
    <source>
        <dbReference type="Proteomes" id="UP000253383"/>
    </source>
</evidence>
<protein>
    <submittedName>
        <fullName evidence="2">DUF3267 domain-containing protein</fullName>
    </submittedName>
</protein>
<evidence type="ECO:0000256" key="1">
    <source>
        <dbReference type="SAM" id="Phobius"/>
    </source>
</evidence>
<keyword evidence="3" id="KW-1185">Reference proteome</keyword>
<name>A0A368JGK1_9BACT</name>
<dbReference type="InterPro" id="IPR021683">
    <property type="entry name" value="DUF3267"/>
</dbReference>
<feature type="transmembrane region" description="Helical" evidence="1">
    <location>
        <begin position="137"/>
        <end position="158"/>
    </location>
</feature>
<feature type="transmembrane region" description="Helical" evidence="1">
    <location>
        <begin position="52"/>
        <end position="70"/>
    </location>
</feature>
<gene>
    <name evidence="2" type="ORF">DUE52_24865</name>
</gene>
<keyword evidence="1" id="KW-1133">Transmembrane helix</keyword>
<feature type="transmembrane region" description="Helical" evidence="1">
    <location>
        <begin position="76"/>
        <end position="94"/>
    </location>
</feature>
<keyword evidence="1" id="KW-0812">Transmembrane</keyword>
<organism evidence="2 3">
    <name type="scientific">Larkinella punicea</name>
    <dbReference type="NCBI Taxonomy" id="2315727"/>
    <lineage>
        <taxon>Bacteria</taxon>
        <taxon>Pseudomonadati</taxon>
        <taxon>Bacteroidota</taxon>
        <taxon>Cytophagia</taxon>
        <taxon>Cytophagales</taxon>
        <taxon>Spirosomataceae</taxon>
        <taxon>Larkinella</taxon>
    </lineage>
</organism>
<proteinExistence type="predicted"/>
<comment type="caution">
    <text evidence="2">The sequence shown here is derived from an EMBL/GenBank/DDBJ whole genome shotgun (WGS) entry which is preliminary data.</text>
</comment>
<dbReference type="Pfam" id="PF11667">
    <property type="entry name" value="DUF3267"/>
    <property type="match status" value="1"/>
</dbReference>
<dbReference type="RefSeq" id="WP_114408781.1">
    <property type="nucleotide sequence ID" value="NZ_QOWE01000024.1"/>
</dbReference>
<evidence type="ECO:0000313" key="2">
    <source>
        <dbReference type="EMBL" id="RCR66787.1"/>
    </source>
</evidence>